<keyword evidence="1" id="KW-1133">Transmembrane helix</keyword>
<feature type="transmembrane region" description="Helical" evidence="1">
    <location>
        <begin position="213"/>
        <end position="234"/>
    </location>
</feature>
<keyword evidence="1" id="KW-0472">Membrane</keyword>
<evidence type="ECO:0008006" key="4">
    <source>
        <dbReference type="Google" id="ProtNLM"/>
    </source>
</evidence>
<keyword evidence="1" id="KW-0812">Transmembrane</keyword>
<gene>
    <name evidence="2" type="ORF">ACFO3F_04435</name>
</gene>
<organism evidence="2 3">
    <name type="scientific">Georgenia faecalis</name>
    <dbReference type="NCBI Taxonomy" id="2483799"/>
    <lineage>
        <taxon>Bacteria</taxon>
        <taxon>Bacillati</taxon>
        <taxon>Actinomycetota</taxon>
        <taxon>Actinomycetes</taxon>
        <taxon>Micrococcales</taxon>
        <taxon>Bogoriellaceae</taxon>
        <taxon>Georgenia</taxon>
    </lineage>
</organism>
<comment type="caution">
    <text evidence="2">The sequence shown here is derived from an EMBL/GenBank/DDBJ whole genome shotgun (WGS) entry which is preliminary data.</text>
</comment>
<dbReference type="Proteomes" id="UP001595955">
    <property type="component" value="Unassembled WGS sequence"/>
</dbReference>
<feature type="transmembrane region" description="Helical" evidence="1">
    <location>
        <begin position="152"/>
        <end position="174"/>
    </location>
</feature>
<accession>A0ABV9D7E5</accession>
<proteinExistence type="predicted"/>
<dbReference type="RefSeq" id="WP_122824988.1">
    <property type="nucleotide sequence ID" value="NZ_CP033325.1"/>
</dbReference>
<reference evidence="3" key="1">
    <citation type="journal article" date="2019" name="Int. J. Syst. Evol. Microbiol.">
        <title>The Global Catalogue of Microorganisms (GCM) 10K type strain sequencing project: providing services to taxonomists for standard genome sequencing and annotation.</title>
        <authorList>
            <consortium name="The Broad Institute Genomics Platform"/>
            <consortium name="The Broad Institute Genome Sequencing Center for Infectious Disease"/>
            <person name="Wu L."/>
            <person name="Ma J."/>
        </authorList>
    </citation>
    <scope>NUCLEOTIDE SEQUENCE [LARGE SCALE GENOMIC DNA]</scope>
    <source>
        <strain evidence="3">JCM 3369</strain>
    </source>
</reference>
<name>A0ABV9D7E5_9MICO</name>
<keyword evidence="3" id="KW-1185">Reference proteome</keyword>
<evidence type="ECO:0000313" key="3">
    <source>
        <dbReference type="Proteomes" id="UP001595955"/>
    </source>
</evidence>
<dbReference type="Pfam" id="PF22564">
    <property type="entry name" value="HAAS"/>
    <property type="match status" value="1"/>
</dbReference>
<feature type="transmembrane region" description="Helical" evidence="1">
    <location>
        <begin position="103"/>
        <end position="125"/>
    </location>
</feature>
<dbReference type="EMBL" id="JBHSGF010000002">
    <property type="protein sequence ID" value="MFC4554486.1"/>
    <property type="molecule type" value="Genomic_DNA"/>
</dbReference>
<feature type="transmembrane region" description="Helical" evidence="1">
    <location>
        <begin position="186"/>
        <end position="207"/>
    </location>
</feature>
<protein>
    <recommendedName>
        <fullName evidence="4">DUF1700 domain-containing protein</fullName>
    </recommendedName>
</protein>
<evidence type="ECO:0000256" key="1">
    <source>
        <dbReference type="SAM" id="Phobius"/>
    </source>
</evidence>
<evidence type="ECO:0000313" key="2">
    <source>
        <dbReference type="EMBL" id="MFC4554486.1"/>
    </source>
</evidence>
<sequence length="251" mass="25361">MTSSTVQRIETYLDDLARMLTGLDPVLRADVLGGVREHVDAALAGRGAATDADVDAVLAELGPPEAVAAAALEGGRSSSGSAVPAAATVRVPVLDRPWVPPTVGVLLLVMAGLYLLVLGAVAVLLPAATEVSAGGDAQGGEYAVLLPATYDLLWSVVAPVPVVGPLWLVGVVLLTASSLWSRREKWLGALLLPAVVVVDVVGIWVGGVLGGRAGTAAVLAVAWGAAAVLTAGVVTRLWRGGARRAAGPARR</sequence>